<evidence type="ECO:0000313" key="6">
    <source>
        <dbReference type="Proteomes" id="UP000435060"/>
    </source>
</evidence>
<dbReference type="Proteomes" id="UP000435423">
    <property type="component" value="Unassembled WGS sequence"/>
</dbReference>
<dbReference type="Gene3D" id="3.90.79.10">
    <property type="entry name" value="Nucleoside Triphosphate Pyrophosphohydrolase"/>
    <property type="match status" value="1"/>
</dbReference>
<sequence>MSVKLIAHALMKKEHRYLVLKRSSIKRGKANVYPNYWDIPGGGVELHELPQAAALRETLEEANQVITITGILHEDSQFDSDKQTVFTRLVYATHLKEKRPIELDPEEHTDFRWIKSLEELEGEQIVPYLYDLIPTAPRKGQYSELNKGEDSVKSL</sequence>
<dbReference type="InterPro" id="IPR015797">
    <property type="entry name" value="NUDIX_hydrolase-like_dom_sf"/>
</dbReference>
<feature type="domain" description="Nudix hydrolase" evidence="3">
    <location>
        <begin position="1"/>
        <end position="138"/>
    </location>
</feature>
<dbReference type="Proteomes" id="UP000435060">
    <property type="component" value="Unassembled WGS sequence"/>
</dbReference>
<gene>
    <name evidence="4" type="ORF">GGG87_05100</name>
    <name evidence="5" type="ORF">GGH11_04980</name>
</gene>
<dbReference type="SUPFAM" id="SSF55811">
    <property type="entry name" value="Nudix"/>
    <property type="match status" value="1"/>
</dbReference>
<dbReference type="RefSeq" id="WP_154608347.1">
    <property type="nucleotide sequence ID" value="NZ_CP072115.1"/>
</dbReference>
<dbReference type="EMBL" id="WLCG01000006">
    <property type="protein sequence ID" value="MTB64371.1"/>
    <property type="molecule type" value="Genomic_DNA"/>
</dbReference>
<accession>A0A6I4RG08</accession>
<dbReference type="InterPro" id="IPR020084">
    <property type="entry name" value="NUDIX_hydrolase_CS"/>
</dbReference>
<dbReference type="AlphaFoldDB" id="A0A6I4RG08"/>
<evidence type="ECO:0000256" key="1">
    <source>
        <dbReference type="ARBA" id="ARBA00001946"/>
    </source>
</evidence>
<dbReference type="Pfam" id="PF00293">
    <property type="entry name" value="NUDIX"/>
    <property type="match status" value="1"/>
</dbReference>
<dbReference type="GO" id="GO:0016787">
    <property type="term" value="F:hydrolase activity"/>
    <property type="evidence" value="ECO:0007669"/>
    <property type="project" value="UniProtKB-KW"/>
</dbReference>
<proteinExistence type="predicted"/>
<dbReference type="PROSITE" id="PS51462">
    <property type="entry name" value="NUDIX"/>
    <property type="match status" value="1"/>
</dbReference>
<organism evidence="5 7">
    <name type="scientific">Streptococcus zhangguiae</name>
    <dbReference type="NCBI Taxonomy" id="2664091"/>
    <lineage>
        <taxon>Bacteria</taxon>
        <taxon>Bacillati</taxon>
        <taxon>Bacillota</taxon>
        <taxon>Bacilli</taxon>
        <taxon>Lactobacillales</taxon>
        <taxon>Streptococcaceae</taxon>
        <taxon>Streptococcus</taxon>
    </lineage>
</organism>
<evidence type="ECO:0000313" key="5">
    <source>
        <dbReference type="EMBL" id="MWV56324.1"/>
    </source>
</evidence>
<comment type="cofactor">
    <cofactor evidence="1">
        <name>Mg(2+)</name>
        <dbReference type="ChEBI" id="CHEBI:18420"/>
    </cofactor>
</comment>
<dbReference type="CDD" id="cd02883">
    <property type="entry name" value="NUDIX_Hydrolase"/>
    <property type="match status" value="1"/>
</dbReference>
<reference evidence="5 7" key="1">
    <citation type="submission" date="2019-10" db="EMBL/GenBank/DDBJ databases">
        <title>Streptococcis sp, isolated from the respiratory tract of Marmot.</title>
        <authorList>
            <person name="Zhang G."/>
        </authorList>
    </citation>
    <scope>NUCLEOTIDE SEQUENCE [LARGE SCALE GENOMIC DNA]</scope>
    <source>
        <strain evidence="7">zg-70</strain>
        <strain evidence="5">Zg-70</strain>
    </source>
</reference>
<evidence type="ECO:0000313" key="4">
    <source>
        <dbReference type="EMBL" id="MTB64371.1"/>
    </source>
</evidence>
<name>A0A6I4RG08_9STRE</name>
<evidence type="ECO:0000256" key="2">
    <source>
        <dbReference type="ARBA" id="ARBA00022801"/>
    </source>
</evidence>
<keyword evidence="6" id="KW-1185">Reference proteome</keyword>
<evidence type="ECO:0000259" key="3">
    <source>
        <dbReference type="PROSITE" id="PS51462"/>
    </source>
</evidence>
<reference evidence="4 6" key="2">
    <citation type="submission" date="2019-11" db="EMBL/GenBank/DDBJ databases">
        <title>Streptococcis sp. isolated from the respiratory tract of Marmot.</title>
        <authorList>
            <person name="Zhang G."/>
        </authorList>
    </citation>
    <scope>NUCLEOTIDE SEQUENCE [LARGE SCALE GENOMIC DNA]</scope>
    <source>
        <strain evidence="6">zg-86</strain>
        <strain evidence="4">Zg-86</strain>
    </source>
</reference>
<dbReference type="PANTHER" id="PTHR43046:SF14">
    <property type="entry name" value="MUTT_NUDIX FAMILY PROTEIN"/>
    <property type="match status" value="1"/>
</dbReference>
<dbReference type="PANTHER" id="PTHR43046">
    <property type="entry name" value="GDP-MANNOSE MANNOSYL HYDROLASE"/>
    <property type="match status" value="1"/>
</dbReference>
<dbReference type="InterPro" id="IPR000086">
    <property type="entry name" value="NUDIX_hydrolase_dom"/>
</dbReference>
<dbReference type="PROSITE" id="PS00893">
    <property type="entry name" value="NUDIX_BOX"/>
    <property type="match status" value="1"/>
</dbReference>
<keyword evidence="2" id="KW-0378">Hydrolase</keyword>
<evidence type="ECO:0000313" key="7">
    <source>
        <dbReference type="Proteomes" id="UP000435423"/>
    </source>
</evidence>
<dbReference type="EMBL" id="WUBJ01000005">
    <property type="protein sequence ID" value="MWV56324.1"/>
    <property type="molecule type" value="Genomic_DNA"/>
</dbReference>
<protein>
    <submittedName>
        <fullName evidence="5">NUDIX domain-containing protein</fullName>
    </submittedName>
</protein>
<comment type="caution">
    <text evidence="5">The sequence shown here is derived from an EMBL/GenBank/DDBJ whole genome shotgun (WGS) entry which is preliminary data.</text>
</comment>